<protein>
    <submittedName>
        <fullName evidence="1">Putative odorant-binding protein A10</fullName>
    </submittedName>
</protein>
<dbReference type="Proteomes" id="UP000078542">
    <property type="component" value="Unassembled WGS sequence"/>
</dbReference>
<dbReference type="Gene3D" id="1.10.2080.10">
    <property type="entry name" value="Insect odorant-binding protein A10/Ejaculatory bulb-specific protein 3"/>
    <property type="match status" value="1"/>
</dbReference>
<sequence>MNFHLGISFSQARNQATHSQRITYGRRDAGENMESTLSDRAHVFLISGICSPICELLITPRCSPVVCGKLVPLEQSDRLETIAHSNKSTRERRTYTHHLYHRILVLACAACALLATAMAAESDGEGQQSGRSRVSDEQLNMALSDKRYLNRQLKCALGEAPCDPVGRRLKSLVPLVLRGSCPQCSPEETRQIKKVLSHIQRSFPKEWNRIVQQYAGVL</sequence>
<name>A0A195C9K6_9HYME</name>
<evidence type="ECO:0000313" key="1">
    <source>
        <dbReference type="EMBL" id="KYM97502.1"/>
    </source>
</evidence>
<gene>
    <name evidence="1" type="ORF">ALC62_11796</name>
</gene>
<keyword evidence="2" id="KW-1185">Reference proteome</keyword>
<accession>A0A195C9K6</accession>
<dbReference type="PANTHER" id="PTHR11257">
    <property type="entry name" value="CHEMOSENSORY PROTEIN-RELATED"/>
    <property type="match status" value="1"/>
</dbReference>
<evidence type="ECO:0000313" key="2">
    <source>
        <dbReference type="Proteomes" id="UP000078542"/>
    </source>
</evidence>
<proteinExistence type="predicted"/>
<reference evidence="1 2" key="1">
    <citation type="submission" date="2016-03" db="EMBL/GenBank/DDBJ databases">
        <title>Cyphomyrmex costatus WGS genome.</title>
        <authorList>
            <person name="Nygaard S."/>
            <person name="Hu H."/>
            <person name="Boomsma J."/>
            <person name="Zhang G."/>
        </authorList>
    </citation>
    <scope>NUCLEOTIDE SEQUENCE [LARGE SCALE GENOMIC DNA]</scope>
    <source>
        <strain evidence="1">MS0001</strain>
        <tissue evidence="1">Whole body</tissue>
    </source>
</reference>
<dbReference type="AlphaFoldDB" id="A0A195C9K6"/>
<organism evidence="1 2">
    <name type="scientific">Cyphomyrmex costatus</name>
    <dbReference type="NCBI Taxonomy" id="456900"/>
    <lineage>
        <taxon>Eukaryota</taxon>
        <taxon>Metazoa</taxon>
        <taxon>Ecdysozoa</taxon>
        <taxon>Arthropoda</taxon>
        <taxon>Hexapoda</taxon>
        <taxon>Insecta</taxon>
        <taxon>Pterygota</taxon>
        <taxon>Neoptera</taxon>
        <taxon>Endopterygota</taxon>
        <taxon>Hymenoptera</taxon>
        <taxon>Apocrita</taxon>
        <taxon>Aculeata</taxon>
        <taxon>Formicoidea</taxon>
        <taxon>Formicidae</taxon>
        <taxon>Myrmicinae</taxon>
        <taxon>Cyphomyrmex</taxon>
    </lineage>
</organism>
<dbReference type="InterPro" id="IPR005055">
    <property type="entry name" value="A10/PebIII"/>
</dbReference>
<dbReference type="PANTHER" id="PTHR11257:SF11">
    <property type="entry name" value="CHEMOSENSORY PROTEIN 17"/>
    <property type="match status" value="1"/>
</dbReference>
<dbReference type="EMBL" id="KQ978068">
    <property type="protein sequence ID" value="KYM97502.1"/>
    <property type="molecule type" value="Genomic_DNA"/>
</dbReference>
<dbReference type="SUPFAM" id="SSF100910">
    <property type="entry name" value="Chemosensory protein Csp2"/>
    <property type="match status" value="1"/>
</dbReference>
<dbReference type="Pfam" id="PF03392">
    <property type="entry name" value="OS-D"/>
    <property type="match status" value="1"/>
</dbReference>
<dbReference type="InterPro" id="IPR036682">
    <property type="entry name" value="OS_D_A10/PebIII_sf"/>
</dbReference>